<dbReference type="Proteomes" id="UP001152320">
    <property type="component" value="Chromosome 10"/>
</dbReference>
<dbReference type="PANTHER" id="PTHR15077">
    <property type="entry name" value="FAS-ASSOCIATING DEATH DOMAIN-CONTAINING PROTEIN FADD"/>
    <property type="match status" value="1"/>
</dbReference>
<dbReference type="GO" id="GO:0007165">
    <property type="term" value="P:signal transduction"/>
    <property type="evidence" value="ECO:0007669"/>
    <property type="project" value="InterPro"/>
</dbReference>
<dbReference type="PROSITE" id="PS50017">
    <property type="entry name" value="DEATH_DOMAIN"/>
    <property type="match status" value="1"/>
</dbReference>
<proteinExistence type="predicted"/>
<sequence>MAEQQQFQNMSKRQNPKRTDDDAEGQKSDFPLLAEKMKTVYWKQQEVADKEDLIFSLLKSAMRKVSDPDTSVQHELVLLEETIQNVKAELKQIKGDLDSHAMLAVSDHPPVVNDLNPVSPIEGSSYELGDKTPRDALQQAEQLIKQQLALKESTASGDAPLMPSSGNIIQHEEHQVTSMSIVVGRENTTVNNSTVNILSIGEKAVDVDSPDFFEILKSLPLALQPSGSEKPALKQSKKEMLPSSGGTAEIAREREQRTRECFRSTLQSQEKQHSTSVVQSHTVFQYLSKRVGGEWKFVGRALGLHDATLERIRIDNSRNTQESIYQMLLCWKQENGSEATYNDLIRALQKVERNDLADEVLMSEEIMEEK</sequence>
<feature type="compositionally biased region" description="Polar residues" evidence="1">
    <location>
        <begin position="1"/>
        <end position="13"/>
    </location>
</feature>
<feature type="domain" description="Death" evidence="2">
    <location>
        <begin position="280"/>
        <end position="364"/>
    </location>
</feature>
<protein>
    <submittedName>
        <fullName evidence="3">Tumor necrosis factor receptor superfamily member 10B</fullName>
    </submittedName>
</protein>
<evidence type="ECO:0000313" key="3">
    <source>
        <dbReference type="EMBL" id="KAJ8034464.1"/>
    </source>
</evidence>
<dbReference type="CDD" id="cd01670">
    <property type="entry name" value="Death"/>
    <property type="match status" value="1"/>
</dbReference>
<dbReference type="EMBL" id="JAIZAY010000010">
    <property type="protein sequence ID" value="KAJ8034464.1"/>
    <property type="molecule type" value="Genomic_DNA"/>
</dbReference>
<dbReference type="InterPro" id="IPR000488">
    <property type="entry name" value="Death_dom"/>
</dbReference>
<reference evidence="3" key="1">
    <citation type="submission" date="2021-10" db="EMBL/GenBank/DDBJ databases">
        <title>Tropical sea cucumber genome reveals ecological adaptation and Cuvierian tubules defense mechanism.</title>
        <authorList>
            <person name="Chen T."/>
        </authorList>
    </citation>
    <scope>NUCLEOTIDE SEQUENCE</scope>
    <source>
        <strain evidence="3">Nanhai2018</strain>
        <tissue evidence="3">Muscle</tissue>
    </source>
</reference>
<dbReference type="InterPro" id="IPR016729">
    <property type="entry name" value="FADD"/>
</dbReference>
<dbReference type="PANTHER" id="PTHR15077:SF12">
    <property type="entry name" value="DEATH DOMAIN-CONTAINING PROTEIN"/>
    <property type="match status" value="1"/>
</dbReference>
<evidence type="ECO:0000313" key="4">
    <source>
        <dbReference type="Proteomes" id="UP001152320"/>
    </source>
</evidence>
<dbReference type="OrthoDB" id="100767at2759"/>
<feature type="compositionally biased region" description="Basic and acidic residues" evidence="1">
    <location>
        <begin position="17"/>
        <end position="27"/>
    </location>
</feature>
<organism evidence="3 4">
    <name type="scientific">Holothuria leucospilota</name>
    <name type="common">Black long sea cucumber</name>
    <name type="synonym">Mertensiothuria leucospilota</name>
    <dbReference type="NCBI Taxonomy" id="206669"/>
    <lineage>
        <taxon>Eukaryota</taxon>
        <taxon>Metazoa</taxon>
        <taxon>Echinodermata</taxon>
        <taxon>Eleutherozoa</taxon>
        <taxon>Echinozoa</taxon>
        <taxon>Holothuroidea</taxon>
        <taxon>Aspidochirotacea</taxon>
        <taxon>Aspidochirotida</taxon>
        <taxon>Holothuriidae</taxon>
        <taxon>Holothuria</taxon>
    </lineage>
</organism>
<dbReference type="InterPro" id="IPR011029">
    <property type="entry name" value="DEATH-like_dom_sf"/>
</dbReference>
<keyword evidence="4" id="KW-1185">Reference proteome</keyword>
<name>A0A9Q1BXM0_HOLLE</name>
<dbReference type="AlphaFoldDB" id="A0A9Q1BXM0"/>
<evidence type="ECO:0000259" key="2">
    <source>
        <dbReference type="PROSITE" id="PS50017"/>
    </source>
</evidence>
<keyword evidence="3" id="KW-0675">Receptor</keyword>
<feature type="region of interest" description="Disordered" evidence="1">
    <location>
        <begin position="1"/>
        <end position="30"/>
    </location>
</feature>
<dbReference type="SUPFAM" id="SSF47986">
    <property type="entry name" value="DEATH domain"/>
    <property type="match status" value="1"/>
</dbReference>
<dbReference type="SMART" id="SM00005">
    <property type="entry name" value="DEATH"/>
    <property type="match status" value="1"/>
</dbReference>
<feature type="region of interest" description="Disordered" evidence="1">
    <location>
        <begin position="225"/>
        <end position="251"/>
    </location>
</feature>
<gene>
    <name evidence="3" type="ORF">HOLleu_21315</name>
</gene>
<evidence type="ECO:0000256" key="1">
    <source>
        <dbReference type="SAM" id="MobiDB-lite"/>
    </source>
</evidence>
<accession>A0A9Q1BXM0</accession>
<dbReference type="Pfam" id="PF00531">
    <property type="entry name" value="Death"/>
    <property type="match status" value="1"/>
</dbReference>
<comment type="caution">
    <text evidence="3">The sequence shown here is derived from an EMBL/GenBank/DDBJ whole genome shotgun (WGS) entry which is preliminary data.</text>
</comment>
<dbReference type="Gene3D" id="1.10.533.10">
    <property type="entry name" value="Death Domain, Fas"/>
    <property type="match status" value="1"/>
</dbReference>